<feature type="non-terminal residue" evidence="3">
    <location>
        <position position="1"/>
    </location>
</feature>
<organism evidence="3 4">
    <name type="scientific">Mucuna pruriens</name>
    <name type="common">Velvet bean</name>
    <name type="synonym">Dolichos pruriens</name>
    <dbReference type="NCBI Taxonomy" id="157652"/>
    <lineage>
        <taxon>Eukaryota</taxon>
        <taxon>Viridiplantae</taxon>
        <taxon>Streptophyta</taxon>
        <taxon>Embryophyta</taxon>
        <taxon>Tracheophyta</taxon>
        <taxon>Spermatophyta</taxon>
        <taxon>Magnoliopsida</taxon>
        <taxon>eudicotyledons</taxon>
        <taxon>Gunneridae</taxon>
        <taxon>Pentapetalae</taxon>
        <taxon>rosids</taxon>
        <taxon>fabids</taxon>
        <taxon>Fabales</taxon>
        <taxon>Fabaceae</taxon>
        <taxon>Papilionoideae</taxon>
        <taxon>50 kb inversion clade</taxon>
        <taxon>NPAAA clade</taxon>
        <taxon>indigoferoid/millettioid clade</taxon>
        <taxon>Phaseoleae</taxon>
        <taxon>Mucuna</taxon>
    </lineage>
</organism>
<feature type="compositionally biased region" description="Polar residues" evidence="2">
    <location>
        <begin position="19"/>
        <end position="35"/>
    </location>
</feature>
<comment type="caution">
    <text evidence="3">The sequence shown here is derived from an EMBL/GenBank/DDBJ whole genome shotgun (WGS) entry which is preliminary data.</text>
</comment>
<dbReference type="AlphaFoldDB" id="A0A371GPI5"/>
<evidence type="ECO:0000256" key="2">
    <source>
        <dbReference type="SAM" id="MobiDB-lite"/>
    </source>
</evidence>
<dbReference type="InterPro" id="IPR002110">
    <property type="entry name" value="Ankyrin_rpt"/>
</dbReference>
<name>A0A371GPI5_MUCPR</name>
<feature type="repeat" description="ANK" evidence="1">
    <location>
        <begin position="156"/>
        <end position="188"/>
    </location>
</feature>
<dbReference type="PANTHER" id="PTHR32108:SF9">
    <property type="entry name" value="REVERSE TRANSCRIPTASE RNASE H-LIKE DOMAIN-CONTAINING PROTEIN"/>
    <property type="match status" value="1"/>
</dbReference>
<protein>
    <submittedName>
        <fullName evidence="3">Uncharacterized protein</fullName>
    </submittedName>
</protein>
<evidence type="ECO:0000313" key="4">
    <source>
        <dbReference type="Proteomes" id="UP000257109"/>
    </source>
</evidence>
<dbReference type="PANTHER" id="PTHR32108">
    <property type="entry name" value="DNA-DIRECTED RNA POLYMERASE SUBUNIT ALPHA"/>
    <property type="match status" value="1"/>
</dbReference>
<accession>A0A371GPI5</accession>
<proteinExistence type="predicted"/>
<sequence length="204" mass="22747">MIAVLPLKPLEPPYPKNYDPNTKSQLSGKQEVSSRSRSSYAMTRFLHPELPLLYKSWLSQHTGTTTPCHGGVTKSDRIYTLDSLRKKDPPVKARDAAMEPTKALVGGKKNLLLKILNEAYVAQDITVERFDSMINNITNGGHLTFSKEEVPAEGRRHNQPLHISVKCGDYMIARVLIDNGSSLNVLPKATLDKLRSINPQLRTS</sequence>
<feature type="region of interest" description="Disordered" evidence="2">
    <location>
        <begin position="11"/>
        <end position="35"/>
    </location>
</feature>
<dbReference type="PROSITE" id="PS50297">
    <property type="entry name" value="ANK_REP_REGION"/>
    <property type="match status" value="1"/>
</dbReference>
<keyword evidence="4" id="KW-1185">Reference proteome</keyword>
<evidence type="ECO:0000313" key="3">
    <source>
        <dbReference type="EMBL" id="RDX92465.1"/>
    </source>
</evidence>
<reference evidence="3" key="1">
    <citation type="submission" date="2018-05" db="EMBL/GenBank/DDBJ databases">
        <title>Draft genome of Mucuna pruriens seed.</title>
        <authorList>
            <person name="Nnadi N.E."/>
            <person name="Vos R."/>
            <person name="Hasami M.H."/>
            <person name="Devisetty U.K."/>
            <person name="Aguiy J.C."/>
        </authorList>
    </citation>
    <scope>NUCLEOTIDE SEQUENCE [LARGE SCALE GENOMIC DNA]</scope>
    <source>
        <strain evidence="3">JCA_2017</strain>
    </source>
</reference>
<gene>
    <name evidence="3" type="ORF">CR513_25401</name>
</gene>
<dbReference type="Proteomes" id="UP000257109">
    <property type="component" value="Unassembled WGS sequence"/>
</dbReference>
<dbReference type="EMBL" id="QJKJ01004868">
    <property type="protein sequence ID" value="RDX92465.1"/>
    <property type="molecule type" value="Genomic_DNA"/>
</dbReference>
<dbReference type="PROSITE" id="PS50088">
    <property type="entry name" value="ANK_REPEAT"/>
    <property type="match status" value="1"/>
</dbReference>
<keyword evidence="1" id="KW-0040">ANK repeat</keyword>
<evidence type="ECO:0000256" key="1">
    <source>
        <dbReference type="PROSITE-ProRule" id="PRU00023"/>
    </source>
</evidence>